<reference evidence="1" key="1">
    <citation type="journal article" date="2018" name="Genome Biol.">
        <title>SKESA: strategic k-mer extension for scrupulous assemblies.</title>
        <authorList>
            <person name="Souvorov A."/>
            <person name="Agarwala R."/>
            <person name="Lipman D.J."/>
        </authorList>
    </citation>
    <scope>NUCLEOTIDE SEQUENCE</scope>
    <source>
        <strain evidence="1">10-1049</strain>
    </source>
</reference>
<protein>
    <submittedName>
        <fullName evidence="1">Response regulator transcription factor</fullName>
    </submittedName>
</protein>
<reference evidence="1" key="2">
    <citation type="submission" date="2018-07" db="EMBL/GenBank/DDBJ databases">
        <authorList>
            <consortium name="NCBI Pathogen Detection Project"/>
        </authorList>
    </citation>
    <scope>NUCLEOTIDE SEQUENCE</scope>
    <source>
        <strain evidence="1">10-1049</strain>
    </source>
</reference>
<dbReference type="SUPFAM" id="SSF46894">
    <property type="entry name" value="C-terminal effector domain of the bipartite response regulators"/>
    <property type="match status" value="1"/>
</dbReference>
<dbReference type="EMBL" id="DAASCL010000074">
    <property type="protein sequence ID" value="HAE4979925.1"/>
    <property type="molecule type" value="Genomic_DNA"/>
</dbReference>
<proteinExistence type="predicted"/>
<sequence length="234" mass="26195">MRDGNFSFDRILVMDRYPLSCLGLCALADEVAGRVCSEHISTLRALRQACQHYEGERLLLITELISNTESLREGLAFLRELAPHIHSGQYRVMVCTGLSDPLLLKAIANEDLSALVLRRESLSVLRNAINWALNSRPEVMLSPAVTEGLLLARGHKLTPRELEWLVTQADGMGLKASAKVMKVSYKTVSAWRYNIGRSTGFHGKSAINRRLAQIRRSVTDDFIFADWSPESIDN</sequence>
<evidence type="ECO:0000313" key="1">
    <source>
        <dbReference type="EMBL" id="HAE4979925.1"/>
    </source>
</evidence>
<comment type="caution">
    <text evidence="1">The sequence shown here is derived from an EMBL/GenBank/DDBJ whole genome shotgun (WGS) entry which is preliminary data.</text>
</comment>
<gene>
    <name evidence="1" type="ORF">G4G51_004578</name>
</gene>
<dbReference type="GO" id="GO:0003677">
    <property type="term" value="F:DNA binding"/>
    <property type="evidence" value="ECO:0007669"/>
    <property type="project" value="InterPro"/>
</dbReference>
<accession>A0A732GPW5</accession>
<organism evidence="1">
    <name type="scientific">Salmonella dublin</name>
    <dbReference type="NCBI Taxonomy" id="98360"/>
    <lineage>
        <taxon>Bacteria</taxon>
        <taxon>Pseudomonadati</taxon>
        <taxon>Pseudomonadota</taxon>
        <taxon>Gammaproteobacteria</taxon>
        <taxon>Enterobacterales</taxon>
        <taxon>Enterobacteriaceae</taxon>
        <taxon>Salmonella</taxon>
    </lineage>
</organism>
<dbReference type="Gene3D" id="3.40.50.2300">
    <property type="match status" value="1"/>
</dbReference>
<dbReference type="InterPro" id="IPR016032">
    <property type="entry name" value="Sig_transdc_resp-reg_C-effctor"/>
</dbReference>
<name>A0A732GPW5_SALDU</name>
<dbReference type="GO" id="GO:0006355">
    <property type="term" value="P:regulation of DNA-templated transcription"/>
    <property type="evidence" value="ECO:0007669"/>
    <property type="project" value="InterPro"/>
</dbReference>
<dbReference type="AlphaFoldDB" id="A0A732GPW5"/>